<protein>
    <recommendedName>
        <fullName evidence="9">C2H2-type domain-containing protein</fullName>
    </recommendedName>
</protein>
<keyword evidence="4 7" id="KW-0863">Zinc-finger</keyword>
<evidence type="ECO:0000256" key="6">
    <source>
        <dbReference type="ARBA" id="ARBA00023242"/>
    </source>
</evidence>
<evidence type="ECO:0000256" key="4">
    <source>
        <dbReference type="ARBA" id="ARBA00022771"/>
    </source>
</evidence>
<evidence type="ECO:0000256" key="3">
    <source>
        <dbReference type="ARBA" id="ARBA00022737"/>
    </source>
</evidence>
<proteinExistence type="predicted"/>
<evidence type="ECO:0000256" key="8">
    <source>
        <dbReference type="SAM" id="MobiDB-lite"/>
    </source>
</evidence>
<reference evidence="10" key="1">
    <citation type="submission" date="2022-11" db="EMBL/GenBank/DDBJ databases">
        <authorList>
            <person name="Kikuchi T."/>
        </authorList>
    </citation>
    <scope>NUCLEOTIDE SEQUENCE</scope>
    <source>
        <strain evidence="10">PS1010</strain>
    </source>
</reference>
<evidence type="ECO:0000313" key="11">
    <source>
        <dbReference type="Proteomes" id="UP001152747"/>
    </source>
</evidence>
<evidence type="ECO:0000256" key="1">
    <source>
        <dbReference type="ARBA" id="ARBA00004123"/>
    </source>
</evidence>
<dbReference type="SMART" id="SM00355">
    <property type="entry name" value="ZnF_C2H2"/>
    <property type="match status" value="8"/>
</dbReference>
<keyword evidence="5" id="KW-0862">Zinc</keyword>
<dbReference type="Proteomes" id="UP001152747">
    <property type="component" value="Unassembled WGS sequence"/>
</dbReference>
<organism evidence="10 11">
    <name type="scientific">Caenorhabditis angaria</name>
    <dbReference type="NCBI Taxonomy" id="860376"/>
    <lineage>
        <taxon>Eukaryota</taxon>
        <taxon>Metazoa</taxon>
        <taxon>Ecdysozoa</taxon>
        <taxon>Nematoda</taxon>
        <taxon>Chromadorea</taxon>
        <taxon>Rhabditida</taxon>
        <taxon>Rhabditina</taxon>
        <taxon>Rhabditomorpha</taxon>
        <taxon>Rhabditoidea</taxon>
        <taxon>Rhabditidae</taxon>
        <taxon>Peloderinae</taxon>
        <taxon>Caenorhabditis</taxon>
    </lineage>
</organism>
<dbReference type="PROSITE" id="PS50157">
    <property type="entry name" value="ZINC_FINGER_C2H2_2"/>
    <property type="match status" value="4"/>
</dbReference>
<evidence type="ECO:0000259" key="9">
    <source>
        <dbReference type="PROSITE" id="PS50157"/>
    </source>
</evidence>
<dbReference type="SUPFAM" id="SSF57667">
    <property type="entry name" value="beta-beta-alpha zinc fingers"/>
    <property type="match status" value="3"/>
</dbReference>
<dbReference type="InterPro" id="IPR036236">
    <property type="entry name" value="Znf_C2H2_sf"/>
</dbReference>
<dbReference type="FunFam" id="3.30.160.60:FF:003608">
    <property type="entry name" value="Zinc finger and BTB domain-containing 32"/>
    <property type="match status" value="1"/>
</dbReference>
<comment type="caution">
    <text evidence="10">The sequence shown here is derived from an EMBL/GenBank/DDBJ whole genome shotgun (WGS) entry which is preliminary data.</text>
</comment>
<dbReference type="Pfam" id="PF00096">
    <property type="entry name" value="zf-C2H2"/>
    <property type="match status" value="1"/>
</dbReference>
<feature type="domain" description="C2H2-type" evidence="9">
    <location>
        <begin position="129"/>
        <end position="156"/>
    </location>
</feature>
<dbReference type="InterPro" id="IPR050331">
    <property type="entry name" value="Zinc_finger"/>
</dbReference>
<feature type="region of interest" description="Disordered" evidence="8">
    <location>
        <begin position="241"/>
        <end position="269"/>
    </location>
</feature>
<evidence type="ECO:0000256" key="5">
    <source>
        <dbReference type="ARBA" id="ARBA00022833"/>
    </source>
</evidence>
<dbReference type="PANTHER" id="PTHR16515:SF49">
    <property type="entry name" value="GASTRULA ZINC FINGER PROTEIN XLCGF49.1-LIKE-RELATED"/>
    <property type="match status" value="1"/>
</dbReference>
<dbReference type="OrthoDB" id="5576026at2759"/>
<feature type="domain" description="C2H2-type" evidence="9">
    <location>
        <begin position="458"/>
        <end position="485"/>
    </location>
</feature>
<feature type="region of interest" description="Disordered" evidence="8">
    <location>
        <begin position="371"/>
        <end position="455"/>
    </location>
</feature>
<evidence type="ECO:0000256" key="2">
    <source>
        <dbReference type="ARBA" id="ARBA00022723"/>
    </source>
</evidence>
<keyword evidence="2" id="KW-0479">Metal-binding</keyword>
<keyword evidence="6" id="KW-0539">Nucleus</keyword>
<evidence type="ECO:0000313" key="10">
    <source>
        <dbReference type="EMBL" id="CAI5455436.1"/>
    </source>
</evidence>
<dbReference type="GO" id="GO:0008270">
    <property type="term" value="F:zinc ion binding"/>
    <property type="evidence" value="ECO:0007669"/>
    <property type="project" value="UniProtKB-KW"/>
</dbReference>
<feature type="domain" description="C2H2-type" evidence="9">
    <location>
        <begin position="186"/>
        <end position="211"/>
    </location>
</feature>
<feature type="compositionally biased region" description="Pro residues" evidence="8">
    <location>
        <begin position="59"/>
        <end position="69"/>
    </location>
</feature>
<dbReference type="GO" id="GO:0005634">
    <property type="term" value="C:nucleus"/>
    <property type="evidence" value="ECO:0007669"/>
    <property type="project" value="UniProtKB-SubCell"/>
</dbReference>
<keyword evidence="11" id="KW-1185">Reference proteome</keyword>
<dbReference type="AlphaFoldDB" id="A0A9P1IZT3"/>
<dbReference type="InterPro" id="IPR013087">
    <property type="entry name" value="Znf_C2H2_type"/>
</dbReference>
<feature type="compositionally biased region" description="Acidic residues" evidence="8">
    <location>
        <begin position="425"/>
        <end position="440"/>
    </location>
</feature>
<feature type="region of interest" description="Disordered" evidence="8">
    <location>
        <begin position="28"/>
        <end position="73"/>
    </location>
</feature>
<dbReference type="GO" id="GO:0010468">
    <property type="term" value="P:regulation of gene expression"/>
    <property type="evidence" value="ECO:0007669"/>
    <property type="project" value="TreeGrafter"/>
</dbReference>
<dbReference type="FunFam" id="3.30.160.60:FF:001669">
    <property type="entry name" value="Uncharacterized protein, isoform B"/>
    <property type="match status" value="1"/>
</dbReference>
<feature type="domain" description="C2H2-type" evidence="9">
    <location>
        <begin position="157"/>
        <end position="179"/>
    </location>
</feature>
<comment type="subcellular location">
    <subcellularLocation>
        <location evidence="1">Nucleus</location>
    </subcellularLocation>
</comment>
<name>A0A9P1IZT3_9PELO</name>
<evidence type="ECO:0000256" key="7">
    <source>
        <dbReference type="PROSITE-ProRule" id="PRU00042"/>
    </source>
</evidence>
<gene>
    <name evidence="10" type="ORF">CAMP_LOCUS18073</name>
</gene>
<dbReference type="EMBL" id="CANHGI010000006">
    <property type="protein sequence ID" value="CAI5455436.1"/>
    <property type="molecule type" value="Genomic_DNA"/>
</dbReference>
<dbReference type="PANTHER" id="PTHR16515">
    <property type="entry name" value="PR DOMAIN ZINC FINGER PROTEIN"/>
    <property type="match status" value="1"/>
</dbReference>
<feature type="compositionally biased region" description="Low complexity" evidence="8">
    <location>
        <begin position="374"/>
        <end position="398"/>
    </location>
</feature>
<sequence length="535" mass="59945">MDELNACTECGFTTTVYSEFQGHIEKHEIEHSRSSSGEMSNSQSIEWTEGSQSATPSPRSTPPTDPTPSPNSSEQIAISEITNLLNKKEPSTKTPKQVHICPHCNFTTCMSQHMKSHLEAHERHQGQMYQCDVCKMQFSQKANMHRHRMRHSGVKPYECRFCKKRFFRKDQMQEHSMTHIKTGFGFDCPVAHCTMQFSQHNSLRTHLEETHVISSGNQASCKRCNLMFANSRRLLLHYQTRHDESEQSNSSPAKRESTPKRKKLSANVSESSSLSFSEQLQNLVKSDFVGTTSENPIMNTDYDLLAQNFPSSQDLLMLCLQNISQGQFPSFGDNLPQALMGMSNFQLPLQQQITQAVPQTVPNPIKQESVQLWSEQTSSSVSVSAPSPSEQSHSPSAELSKMSTPKAGTPDNAPKDLSIPKKEEIEVDGEEGEEEEEEDINVMTEKSPSPEKEEDENVECNHCGLMFFDNTMYLLHKSLHAEGDPFRCALCGTQCGEKYMFTTHIIFADHNTNTNAPGPSNSTSVVTSAKKSAMT</sequence>
<feature type="region of interest" description="Disordered" evidence="8">
    <location>
        <begin position="513"/>
        <end position="535"/>
    </location>
</feature>
<dbReference type="PROSITE" id="PS00028">
    <property type="entry name" value="ZINC_FINGER_C2H2_1"/>
    <property type="match status" value="5"/>
</dbReference>
<feature type="compositionally biased region" description="Polar residues" evidence="8">
    <location>
        <begin position="34"/>
        <end position="50"/>
    </location>
</feature>
<dbReference type="Gene3D" id="3.30.160.60">
    <property type="entry name" value="Classic Zinc Finger"/>
    <property type="match status" value="4"/>
</dbReference>
<accession>A0A9P1IZT3</accession>
<keyword evidence="3" id="KW-0677">Repeat</keyword>